<proteinExistence type="predicted"/>
<dbReference type="InterPro" id="IPR013320">
    <property type="entry name" value="ConA-like_dom_sf"/>
</dbReference>
<dbReference type="Pfam" id="PF13385">
    <property type="entry name" value="Laminin_G_3"/>
    <property type="match status" value="1"/>
</dbReference>
<dbReference type="InterPro" id="IPR006558">
    <property type="entry name" value="LamG-like"/>
</dbReference>
<dbReference type="OrthoDB" id="2582440at2"/>
<dbReference type="Pfam" id="PF20009">
    <property type="entry name" value="GEVED"/>
    <property type="match status" value="1"/>
</dbReference>
<dbReference type="SMART" id="SM00560">
    <property type="entry name" value="LamGL"/>
    <property type="match status" value="1"/>
</dbReference>
<evidence type="ECO:0000256" key="1">
    <source>
        <dbReference type="ARBA" id="ARBA00022729"/>
    </source>
</evidence>
<dbReference type="GO" id="GO:0005975">
    <property type="term" value="P:carbohydrate metabolic process"/>
    <property type="evidence" value="ECO:0007669"/>
    <property type="project" value="UniProtKB-ARBA"/>
</dbReference>
<keyword evidence="1" id="KW-0732">Signal</keyword>
<dbReference type="KEGG" id="taj:C1A40_07715"/>
<dbReference type="Gene3D" id="2.60.120.200">
    <property type="match status" value="1"/>
</dbReference>
<dbReference type="InterPro" id="IPR045474">
    <property type="entry name" value="GEVED"/>
</dbReference>
<dbReference type="InterPro" id="IPR013783">
    <property type="entry name" value="Ig-like_fold"/>
</dbReference>
<dbReference type="NCBIfam" id="NF012200">
    <property type="entry name" value="choice_anch_D"/>
    <property type="match status" value="1"/>
</dbReference>
<name>A0A2I7SHL4_9FLAO</name>
<accession>A0A2I7SHL4</accession>
<dbReference type="Proteomes" id="UP000236592">
    <property type="component" value="Chromosome"/>
</dbReference>
<gene>
    <name evidence="4" type="ORF">C1A40_07715</name>
</gene>
<dbReference type="GO" id="GO:0004553">
    <property type="term" value="F:hydrolase activity, hydrolyzing O-glycosyl compounds"/>
    <property type="evidence" value="ECO:0007669"/>
    <property type="project" value="UniProtKB-ARBA"/>
</dbReference>
<reference evidence="5" key="1">
    <citation type="submission" date="2018-01" db="EMBL/GenBank/DDBJ databases">
        <title>Complete genome of Tamlana sp. UJ94.</title>
        <authorList>
            <person name="Jung J."/>
            <person name="Chung D."/>
            <person name="Bae S.S."/>
            <person name="Baek K."/>
        </authorList>
    </citation>
    <scope>NUCLEOTIDE SEQUENCE [LARGE SCALE GENOMIC DNA]</scope>
    <source>
        <strain evidence="5">UJ94</strain>
    </source>
</reference>
<evidence type="ECO:0000256" key="2">
    <source>
        <dbReference type="ARBA" id="ARBA00023157"/>
    </source>
</evidence>
<keyword evidence="2" id="KW-1015">Disulfide bond</keyword>
<dbReference type="SUPFAM" id="SSF49899">
    <property type="entry name" value="Concanavalin A-like lectins/glucanases"/>
    <property type="match status" value="1"/>
</dbReference>
<dbReference type="InterPro" id="IPR026444">
    <property type="entry name" value="Secre_tail"/>
</dbReference>
<dbReference type="EMBL" id="CP025938">
    <property type="protein sequence ID" value="AUS05370.1"/>
    <property type="molecule type" value="Genomic_DNA"/>
</dbReference>
<evidence type="ECO:0000313" key="4">
    <source>
        <dbReference type="EMBL" id="AUS05370.1"/>
    </source>
</evidence>
<dbReference type="Gene3D" id="2.60.40.3440">
    <property type="match status" value="1"/>
</dbReference>
<dbReference type="RefSeq" id="WP_102995409.1">
    <property type="nucleotide sequence ID" value="NZ_CP025938.1"/>
</dbReference>
<organism evidence="4 5">
    <name type="scientific">Pseudotamlana carrageenivorans</name>
    <dbReference type="NCBI Taxonomy" id="2069432"/>
    <lineage>
        <taxon>Bacteria</taxon>
        <taxon>Pseudomonadati</taxon>
        <taxon>Bacteroidota</taxon>
        <taxon>Flavobacteriia</taxon>
        <taxon>Flavobacteriales</taxon>
        <taxon>Flavobacteriaceae</taxon>
        <taxon>Pseudotamlana</taxon>
    </lineage>
</organism>
<sequence length="1379" mass="150626">MAKFYSQFDRALFVALFFLVNQFSLNGQCKPSNVGTNSQVGITNFTITGVAGSTINNKSAIGQGYTNYNAKSVNVTAGGSCTFSITNTNGSWGDGVKTVLWIDYGDGNFIEAYNSEEFKPNLNQSGTILITKQLQDTAVLRVVSFYCRTCDPQYDVDACNFEGKITEIEDYTLNFALPSIPEAFEDELIVGKDSSGVSNQINVGANDMISNHLGDGDDFSIATTPSHGSITELDIDGTFEYVPNPGYVGTDYFTYSICDSNGNCDTATVNIIINTGACVPVSHTNGSAYITNVKLDGANSTSINNNSGDDGGYGNYLNTPSVDLIAGSEITVYITVAGGPLNLGLFIDYNKDGIFSDSEFIRGTNNEYITFTIPNNASVGTTVMRVGVEKNWFQQDPCGITYDLQEFEDYFVNIASKLEIRGNNNLITNGSTITNSNNNTYFGEVDPGSASITKTFTIINTNPSTGNIKLPANPVSFIASSSDFTITQQPTKKTVLNRGNSSTTFEVTFSPSSLGLKQATISVASDDPDNNPYTFIIEAEVKDSAVIINGSYALNFDGVDDYVETPNVLDDLSEITLMCWIKPESDGSTQQFVIGQDNFNIQLNSTNITANINGTSVGSSTTSLQQGVWIHVAVTYNTATGLANMYINGNHLVDSKVVGKPLSTSANNFTIGKNPDGNDLYFKGEIDEVRIFNEVLTALDIQKMMYQELDDTNFNKGKIIDREIKSSLNSSLLRYYKMDNYIGDAVVDKTGNTDATMYNDGISNILPQTAPLPFVTQANGDWGSKKTWLHGDVWDIHDEAHNNEWVIVKIAHEVTTSFSHTTLGLIVDEKARLDVLKDSELDNTWYLELNGTIDLQGESQLIQTKDSDLVAGAQGVLEIDQQGEANKHNYNYWSSPVHSSNPNSAVDGNESYTVASVLMDGSDEDTPKTISFIGGYDGVNTGTSISIAEYWIWKYANNKSDSYALWQHVKSGGEMRVGEGYTMKGPGTKGGNSEQNYTFKGVPNNGDITLKINPGNEYLVGNPYPSAMDAHEFLDKNKDVLNGTLYFWEHYGGNSHYSKDYEGGYAVYNYSGGTPAMIGTSASNDPSHSESPKKTPYRYIPVGQGFFVKAATAAEADIVFQNDQRIFVTEGTGSSIFVKNARTKTAKQEDSKYIDRRPKIRIHYKSPKGYVRQLLTTVDDHATMGVDWGYDGLINETNIEDMYWEVENADYVIQGIDAITEQTVLPLTVKTKSGGLIEISIVTLENLPDDVPLYLKDYDTYHDLKAGSFFVNVDSGLINDRFALAFANGENTLERTEKDLNSLSLSYNKHSSSISISNPKSMNIEGLKVVNMLGQVVLEYPVHSSDTKISLPTSLASGVYVCALVTGEMEVSKKIVISE</sequence>
<keyword evidence="5" id="KW-1185">Reference proteome</keyword>
<dbReference type="NCBIfam" id="TIGR04183">
    <property type="entry name" value="Por_Secre_tail"/>
    <property type="match status" value="1"/>
</dbReference>
<feature type="domain" description="LamG-like jellyroll fold" evidence="3">
    <location>
        <begin position="573"/>
        <end position="699"/>
    </location>
</feature>
<dbReference type="Pfam" id="PF17963">
    <property type="entry name" value="Big_9"/>
    <property type="match status" value="1"/>
</dbReference>
<protein>
    <recommendedName>
        <fullName evidence="3">LamG-like jellyroll fold domain-containing protein</fullName>
    </recommendedName>
</protein>
<evidence type="ECO:0000313" key="5">
    <source>
        <dbReference type="Proteomes" id="UP000236592"/>
    </source>
</evidence>
<dbReference type="Gene3D" id="2.60.40.10">
    <property type="entry name" value="Immunoglobulins"/>
    <property type="match status" value="1"/>
</dbReference>
<evidence type="ECO:0000259" key="3">
    <source>
        <dbReference type="SMART" id="SM00560"/>
    </source>
</evidence>